<evidence type="ECO:0000313" key="2">
    <source>
        <dbReference type="Proteomes" id="UP000272942"/>
    </source>
</evidence>
<evidence type="ECO:0000313" key="1">
    <source>
        <dbReference type="EMBL" id="VDP93620.1"/>
    </source>
</evidence>
<reference evidence="3" key="1">
    <citation type="submission" date="2016-06" db="UniProtKB">
        <authorList>
            <consortium name="WormBaseParasite"/>
        </authorList>
    </citation>
    <scope>IDENTIFICATION</scope>
</reference>
<name>A0A183BAW3_9TREM</name>
<gene>
    <name evidence="1" type="ORF">ECPE_LOCUS16348</name>
</gene>
<proteinExistence type="predicted"/>
<dbReference type="AlphaFoldDB" id="A0A183BAW3"/>
<protein>
    <submittedName>
        <fullName evidence="1 3">Uncharacterized protein</fullName>
    </submittedName>
</protein>
<reference evidence="1 2" key="2">
    <citation type="submission" date="2018-11" db="EMBL/GenBank/DDBJ databases">
        <authorList>
            <consortium name="Pathogen Informatics"/>
        </authorList>
    </citation>
    <scope>NUCLEOTIDE SEQUENCE [LARGE SCALE GENOMIC DNA]</scope>
    <source>
        <strain evidence="1 2">Egypt</strain>
    </source>
</reference>
<accession>A0A183BAW3</accession>
<dbReference type="EMBL" id="UZAN01063953">
    <property type="protein sequence ID" value="VDP93620.1"/>
    <property type="molecule type" value="Genomic_DNA"/>
</dbReference>
<dbReference type="OrthoDB" id="6286031at2759"/>
<evidence type="ECO:0000313" key="3">
    <source>
        <dbReference type="WBParaSite" id="ECPE_0001639101-mRNA-1"/>
    </source>
</evidence>
<dbReference type="WBParaSite" id="ECPE_0001639101-mRNA-1">
    <property type="protein sequence ID" value="ECPE_0001639101-mRNA-1"/>
    <property type="gene ID" value="ECPE_0001639101"/>
</dbReference>
<keyword evidence="2" id="KW-1185">Reference proteome</keyword>
<dbReference type="Proteomes" id="UP000272942">
    <property type="component" value="Unassembled WGS sequence"/>
</dbReference>
<sequence length="80" mass="8880">MRYEWSNWLNNATISPDILSLLNIGPLTKLTKVISTSDNPNVNSPNQVGLFGLVGHERNLNFQPLLTSDKVTSIITEAEK</sequence>
<organism evidence="3">
    <name type="scientific">Echinostoma caproni</name>
    <dbReference type="NCBI Taxonomy" id="27848"/>
    <lineage>
        <taxon>Eukaryota</taxon>
        <taxon>Metazoa</taxon>
        <taxon>Spiralia</taxon>
        <taxon>Lophotrochozoa</taxon>
        <taxon>Platyhelminthes</taxon>
        <taxon>Trematoda</taxon>
        <taxon>Digenea</taxon>
        <taxon>Plagiorchiida</taxon>
        <taxon>Echinostomata</taxon>
        <taxon>Echinostomatoidea</taxon>
        <taxon>Echinostomatidae</taxon>
        <taxon>Echinostoma</taxon>
    </lineage>
</organism>